<dbReference type="InterPro" id="IPR001375">
    <property type="entry name" value="Peptidase_S9_cat"/>
</dbReference>
<dbReference type="RefSeq" id="WP_194213737.1">
    <property type="nucleotide sequence ID" value="NZ_CP061205.1"/>
</dbReference>
<gene>
    <name evidence="5" type="ORF">ACFOKA_11895</name>
</gene>
<dbReference type="EMBL" id="JBHRSL010000010">
    <property type="protein sequence ID" value="MFC3052606.1"/>
    <property type="molecule type" value="Genomic_DNA"/>
</dbReference>
<dbReference type="Proteomes" id="UP001595444">
    <property type="component" value="Unassembled WGS sequence"/>
</dbReference>
<dbReference type="Gene3D" id="3.40.50.1820">
    <property type="entry name" value="alpha/beta hydrolase"/>
    <property type="match status" value="1"/>
</dbReference>
<feature type="domain" description="Peptidase S9 prolyl oligopeptidase catalytic" evidence="4">
    <location>
        <begin position="466"/>
        <end position="671"/>
    </location>
</feature>
<keyword evidence="1" id="KW-0378">Hydrolase</keyword>
<name>A0ABV7D6P5_9PROT</name>
<dbReference type="InterPro" id="IPR029058">
    <property type="entry name" value="AB_hydrolase_fold"/>
</dbReference>
<comment type="caution">
    <text evidence="5">The sequence shown here is derived from an EMBL/GenBank/DDBJ whole genome shotgun (WGS) entry which is preliminary data.</text>
</comment>
<evidence type="ECO:0000256" key="3">
    <source>
        <dbReference type="SAM" id="SignalP"/>
    </source>
</evidence>
<dbReference type="InterPro" id="IPR011042">
    <property type="entry name" value="6-blade_b-propeller_TolB-like"/>
</dbReference>
<proteinExistence type="predicted"/>
<keyword evidence="3" id="KW-0732">Signal</keyword>
<keyword evidence="2" id="KW-0720">Serine protease</keyword>
<accession>A0ABV7D6P5</accession>
<reference evidence="6" key="1">
    <citation type="journal article" date="2019" name="Int. J. Syst. Evol. Microbiol.">
        <title>The Global Catalogue of Microorganisms (GCM) 10K type strain sequencing project: providing services to taxonomists for standard genome sequencing and annotation.</title>
        <authorList>
            <consortium name="The Broad Institute Genomics Platform"/>
            <consortium name="The Broad Institute Genome Sequencing Center for Infectious Disease"/>
            <person name="Wu L."/>
            <person name="Ma J."/>
        </authorList>
    </citation>
    <scope>NUCLEOTIDE SEQUENCE [LARGE SCALE GENOMIC DNA]</scope>
    <source>
        <strain evidence="6">KCTC 62164</strain>
    </source>
</reference>
<dbReference type="Pfam" id="PF07676">
    <property type="entry name" value="PD40"/>
    <property type="match status" value="4"/>
</dbReference>
<protein>
    <submittedName>
        <fullName evidence="5">S9 family peptidase</fullName>
    </submittedName>
</protein>
<keyword evidence="6" id="KW-1185">Reference proteome</keyword>
<dbReference type="InterPro" id="IPR011659">
    <property type="entry name" value="WD40"/>
</dbReference>
<dbReference type="PANTHER" id="PTHR42776:SF27">
    <property type="entry name" value="DIPEPTIDYL PEPTIDASE FAMILY MEMBER 6"/>
    <property type="match status" value="1"/>
</dbReference>
<evidence type="ECO:0000313" key="5">
    <source>
        <dbReference type="EMBL" id="MFC3052606.1"/>
    </source>
</evidence>
<dbReference type="PANTHER" id="PTHR42776">
    <property type="entry name" value="SERINE PEPTIDASE S9 FAMILY MEMBER"/>
    <property type="match status" value="1"/>
</dbReference>
<dbReference type="SUPFAM" id="SSF53474">
    <property type="entry name" value="alpha/beta-Hydrolases"/>
    <property type="match status" value="1"/>
</dbReference>
<dbReference type="Gene3D" id="2.120.10.30">
    <property type="entry name" value="TolB, C-terminal domain"/>
    <property type="match status" value="2"/>
</dbReference>
<evidence type="ECO:0000259" key="4">
    <source>
        <dbReference type="Pfam" id="PF00326"/>
    </source>
</evidence>
<feature type="signal peptide" evidence="3">
    <location>
        <begin position="1"/>
        <end position="25"/>
    </location>
</feature>
<sequence>MRKKNNPISNLLALSVFLASYAVQADTTPVINPDDILALKVPLNPALSPDGKWIAYQVRTNDMEKDKRTNQLWITSSDGKTSLPMTANDYSANTPRWSPDGTWLAFMAAKGGDDATDQVWVLDMRGGEAQQYTNVKQGVSDFSWAPDSTKMLLIVQDMSDAEKEQLENPDEEEKPRPWVIDRLQFKEDYVGYLDRTRTHIYIQNGMMAPAEQVTFGDYDDSEALWSPDGSEIAFVSNRTEEPDSNTNSDIWVVSATPSGAPAELRQITSNPGADHSPAWSHDGKTIAHVSVTAVNKIWYATNHLAITPATGGELQILTAGLDRNINSPAFTQDDKGIVFSLEDSAEQQLASLTLKSGKINRLVKGDLAISSFDYNTKNGTALLISKPDLPDEVFFYKNNTLKQVTNLNKNLLANKPLASVKNITFPSSDGTEIEGFIFLPPSYEAGKKYPTLLRIHGGPVSQYDFSFNYEAQLLAAQGYVVVISNPRGSSGYGEDFSAVLLADWGNKDFEDVNAAIDYAIKEGYTDPDKMGVGGWSYGGILTNYVITKTGRFKGAISGASEVNHTANYGHDIYQALWEAELGLPWENKDAWERINPFNNLGHITTPTLVMGGKEDWNVPILNSEQLYQALKRIGVPTQLVVYPGESHGFTRPSFIKDKYERYIDWYNKYVKGGE</sequence>
<dbReference type="Pfam" id="PF00326">
    <property type="entry name" value="Peptidase_S9"/>
    <property type="match status" value="1"/>
</dbReference>
<organism evidence="5 6">
    <name type="scientific">Kordiimonas pumila</name>
    <dbReference type="NCBI Taxonomy" id="2161677"/>
    <lineage>
        <taxon>Bacteria</taxon>
        <taxon>Pseudomonadati</taxon>
        <taxon>Pseudomonadota</taxon>
        <taxon>Alphaproteobacteria</taxon>
        <taxon>Kordiimonadales</taxon>
        <taxon>Kordiimonadaceae</taxon>
        <taxon>Kordiimonas</taxon>
    </lineage>
</organism>
<dbReference type="SUPFAM" id="SSF82171">
    <property type="entry name" value="DPP6 N-terminal domain-like"/>
    <property type="match status" value="1"/>
</dbReference>
<evidence type="ECO:0000313" key="6">
    <source>
        <dbReference type="Proteomes" id="UP001595444"/>
    </source>
</evidence>
<feature type="chain" id="PRO_5045848518" evidence="3">
    <location>
        <begin position="26"/>
        <end position="674"/>
    </location>
</feature>
<evidence type="ECO:0000256" key="2">
    <source>
        <dbReference type="ARBA" id="ARBA00022825"/>
    </source>
</evidence>
<keyword evidence="2" id="KW-0645">Protease</keyword>
<evidence type="ECO:0000256" key="1">
    <source>
        <dbReference type="ARBA" id="ARBA00022801"/>
    </source>
</evidence>